<dbReference type="Proteomes" id="UP000005096">
    <property type="component" value="Chromosome"/>
</dbReference>
<dbReference type="NCBIfam" id="TIGR02432">
    <property type="entry name" value="lysidine_TilS_N"/>
    <property type="match status" value="1"/>
</dbReference>
<evidence type="ECO:0000259" key="7">
    <source>
        <dbReference type="Pfam" id="PF01171"/>
    </source>
</evidence>
<dbReference type="Gene3D" id="3.40.50.620">
    <property type="entry name" value="HUPs"/>
    <property type="match status" value="1"/>
</dbReference>
<gene>
    <name evidence="6" type="primary">tilS</name>
    <name evidence="8" type="ORF">Apau_1514</name>
</gene>
<dbReference type="InterPro" id="IPR014729">
    <property type="entry name" value="Rossmann-like_a/b/a_fold"/>
</dbReference>
<accession>E3D127</accession>
<sequence length="442" mass="49827">MGSLFSRLRAAGCRQGWWGQPEMLIAISGGGDSVALAGLLRRYWRGRQVWAHLDHGIRKESSRDALFVSELASRWGIPCVVERVSLPALRERGESLEMAGRRVRYGFLERTASNASLAFIALAHTADDQAETLLLHLARGTGIWGLAGMPERRGNWVRPLATFRREELRSFLREEGISWVEDLSNQDRMFLRNRVRHDLIPWFETHLNPAFSLRAQALAAEARQVRERLAGEAEQCLRWLAREAFPVLACWDRRSASSLPLPLRMEALRLQGRILGLPTLECRRCEELAQRIGQPGRFRFPWRGRVEVCASTELLGFRVVGNKAEESLRLPPPGEGVRVVCRWGCWEVGIQTKKSQGFLSWGERSGWLGCSGEDLTLVPMGEDESSSIPWWARRAYPSVRCGEECWYPGMDASKRGSPGGCAMIARVSIRPILSREVDPCAP</sequence>
<comment type="domain">
    <text evidence="6">The N-terminal region contains the highly conserved SGGXDS motif, predicted to be a P-loop motif involved in ATP binding.</text>
</comment>
<dbReference type="SUPFAM" id="SSF52402">
    <property type="entry name" value="Adenine nucleotide alpha hydrolases-like"/>
    <property type="match status" value="1"/>
</dbReference>
<dbReference type="GO" id="GO:0006400">
    <property type="term" value="P:tRNA modification"/>
    <property type="evidence" value="ECO:0007669"/>
    <property type="project" value="UniProtKB-UniRule"/>
</dbReference>
<organism evidence="8 9">
    <name type="scientific">Aminomonas paucivorans DSM 12260</name>
    <dbReference type="NCBI Taxonomy" id="584708"/>
    <lineage>
        <taxon>Bacteria</taxon>
        <taxon>Thermotogati</taxon>
        <taxon>Synergistota</taxon>
        <taxon>Synergistia</taxon>
        <taxon>Synergistales</taxon>
        <taxon>Synergistaceae</taxon>
        <taxon>Aminomonas</taxon>
    </lineage>
</organism>
<evidence type="ECO:0000313" key="8">
    <source>
        <dbReference type="EMBL" id="EFQ23933.1"/>
    </source>
</evidence>
<dbReference type="GO" id="GO:0005524">
    <property type="term" value="F:ATP binding"/>
    <property type="evidence" value="ECO:0007669"/>
    <property type="project" value="UniProtKB-UniRule"/>
</dbReference>
<feature type="binding site" evidence="6">
    <location>
        <begin position="28"/>
        <end position="33"/>
    </location>
    <ligand>
        <name>ATP</name>
        <dbReference type="ChEBI" id="CHEBI:30616"/>
    </ligand>
</feature>
<dbReference type="InterPro" id="IPR011063">
    <property type="entry name" value="TilS/TtcA_N"/>
</dbReference>
<protein>
    <recommendedName>
        <fullName evidence="6">tRNA(Ile)-lysidine synthase</fullName>
        <ecNumber evidence="6">6.3.4.19</ecNumber>
    </recommendedName>
    <alternativeName>
        <fullName evidence="6">tRNA(Ile)-2-lysyl-cytidine synthase</fullName>
    </alternativeName>
    <alternativeName>
        <fullName evidence="6">tRNA(Ile)-lysidine synthetase</fullName>
    </alternativeName>
</protein>
<evidence type="ECO:0000313" key="9">
    <source>
        <dbReference type="Proteomes" id="UP000005096"/>
    </source>
</evidence>
<dbReference type="EMBL" id="CM001022">
    <property type="protein sequence ID" value="EFQ23933.1"/>
    <property type="molecule type" value="Genomic_DNA"/>
</dbReference>
<evidence type="ECO:0000256" key="6">
    <source>
        <dbReference type="HAMAP-Rule" id="MF_01161"/>
    </source>
</evidence>
<dbReference type="GO" id="GO:0005737">
    <property type="term" value="C:cytoplasm"/>
    <property type="evidence" value="ECO:0007669"/>
    <property type="project" value="UniProtKB-SubCell"/>
</dbReference>
<dbReference type="eggNOG" id="COG0037">
    <property type="taxonomic scope" value="Bacteria"/>
</dbReference>
<dbReference type="AlphaFoldDB" id="E3D127"/>
<keyword evidence="6" id="KW-0963">Cytoplasm</keyword>
<keyword evidence="2 6" id="KW-0819">tRNA processing</keyword>
<dbReference type="GO" id="GO:0032267">
    <property type="term" value="F:tRNA(Ile)-lysidine synthase activity"/>
    <property type="evidence" value="ECO:0007669"/>
    <property type="project" value="UniProtKB-EC"/>
</dbReference>
<comment type="catalytic activity">
    <reaction evidence="5 6">
        <text>cytidine(34) in tRNA(Ile2) + L-lysine + ATP = lysidine(34) in tRNA(Ile2) + AMP + diphosphate + H(+)</text>
        <dbReference type="Rhea" id="RHEA:43744"/>
        <dbReference type="Rhea" id="RHEA-COMP:10625"/>
        <dbReference type="Rhea" id="RHEA-COMP:10670"/>
        <dbReference type="ChEBI" id="CHEBI:15378"/>
        <dbReference type="ChEBI" id="CHEBI:30616"/>
        <dbReference type="ChEBI" id="CHEBI:32551"/>
        <dbReference type="ChEBI" id="CHEBI:33019"/>
        <dbReference type="ChEBI" id="CHEBI:82748"/>
        <dbReference type="ChEBI" id="CHEBI:83665"/>
        <dbReference type="ChEBI" id="CHEBI:456215"/>
        <dbReference type="EC" id="6.3.4.19"/>
    </reaction>
</comment>
<keyword evidence="9" id="KW-1185">Reference proteome</keyword>
<evidence type="ECO:0000256" key="2">
    <source>
        <dbReference type="ARBA" id="ARBA00022694"/>
    </source>
</evidence>
<dbReference type="HOGENOM" id="CLU_018869_0_0_0"/>
<dbReference type="EC" id="6.3.4.19" evidence="6"/>
<comment type="subcellular location">
    <subcellularLocation>
        <location evidence="6">Cytoplasm</location>
    </subcellularLocation>
</comment>
<name>E3D127_9BACT</name>
<keyword evidence="4 6" id="KW-0067">ATP-binding</keyword>
<comment type="similarity">
    <text evidence="6">Belongs to the tRNA(Ile)-lysidine synthase family.</text>
</comment>
<evidence type="ECO:0000256" key="3">
    <source>
        <dbReference type="ARBA" id="ARBA00022741"/>
    </source>
</evidence>
<dbReference type="HAMAP" id="MF_01161">
    <property type="entry name" value="tRNA_Ile_lys_synt"/>
    <property type="match status" value="1"/>
</dbReference>
<keyword evidence="1 6" id="KW-0436">Ligase</keyword>
<dbReference type="Pfam" id="PF01171">
    <property type="entry name" value="ATP_bind_3"/>
    <property type="match status" value="1"/>
</dbReference>
<dbReference type="InterPro" id="IPR012795">
    <property type="entry name" value="tRNA_Ile_lys_synt_N"/>
</dbReference>
<evidence type="ECO:0000256" key="5">
    <source>
        <dbReference type="ARBA" id="ARBA00048539"/>
    </source>
</evidence>
<feature type="domain" description="tRNA(Ile)-lysidine/2-thiocytidine synthase N-terminal" evidence="7">
    <location>
        <begin position="23"/>
        <end position="197"/>
    </location>
</feature>
<comment type="function">
    <text evidence="6">Ligates lysine onto the cytidine present at position 34 of the AUA codon-specific tRNA(Ile) that contains the anticodon CAU, in an ATP-dependent manner. Cytidine is converted to lysidine, thus changing the amino acid specificity of the tRNA from methionine to isoleucine.</text>
</comment>
<dbReference type="CDD" id="cd01992">
    <property type="entry name" value="TilS_N"/>
    <property type="match status" value="1"/>
</dbReference>
<evidence type="ECO:0000256" key="1">
    <source>
        <dbReference type="ARBA" id="ARBA00022598"/>
    </source>
</evidence>
<dbReference type="PANTHER" id="PTHR43033">
    <property type="entry name" value="TRNA(ILE)-LYSIDINE SYNTHASE-RELATED"/>
    <property type="match status" value="1"/>
</dbReference>
<dbReference type="InterPro" id="IPR012094">
    <property type="entry name" value="tRNA_Ile_lys_synt"/>
</dbReference>
<dbReference type="PaxDb" id="584708-Apau_1514"/>
<evidence type="ECO:0000256" key="4">
    <source>
        <dbReference type="ARBA" id="ARBA00022840"/>
    </source>
</evidence>
<proteinExistence type="inferred from homology"/>
<reference evidence="8 9" key="1">
    <citation type="journal article" date="2010" name="Stand. Genomic Sci.">
        <title>Non-contiguous finished genome sequence of Aminomonas paucivorans type strain (GLU-3).</title>
        <authorList>
            <person name="Pitluck S."/>
            <person name="Yasawong M."/>
            <person name="Held B."/>
            <person name="Lapidus A."/>
            <person name="Nolan M."/>
            <person name="Copeland A."/>
            <person name="Lucas S."/>
            <person name="Del Rio T.G."/>
            <person name="Tice H."/>
            <person name="Cheng J.F."/>
            <person name="Chertkov O."/>
            <person name="Goodwin L."/>
            <person name="Tapia R."/>
            <person name="Han C."/>
            <person name="Liolios K."/>
            <person name="Ivanova N."/>
            <person name="Mavromatis K."/>
            <person name="Ovchinnikova G."/>
            <person name="Pati A."/>
            <person name="Chen A."/>
            <person name="Palaniappan K."/>
            <person name="Land M."/>
            <person name="Hauser L."/>
            <person name="Chang Y.J."/>
            <person name="Jeffries C.D."/>
            <person name="Pukall R."/>
            <person name="Spring S."/>
            <person name="Rohde M."/>
            <person name="Sikorski J."/>
            <person name="Goker M."/>
            <person name="Woyke T."/>
            <person name="Bristow J."/>
            <person name="Eisen J.A."/>
            <person name="Markowitz V."/>
            <person name="Hugenholtz P."/>
            <person name="Kyrpides N.C."/>
            <person name="Klenk H.P."/>
        </authorList>
    </citation>
    <scope>NUCLEOTIDE SEQUENCE [LARGE SCALE GENOMIC DNA]</scope>
    <source>
        <strain evidence="8 9">DSM 12260</strain>
    </source>
</reference>
<dbReference type="STRING" id="584708.Apau_1514"/>
<dbReference type="PANTHER" id="PTHR43033:SF1">
    <property type="entry name" value="TRNA(ILE)-LYSIDINE SYNTHASE-RELATED"/>
    <property type="match status" value="1"/>
</dbReference>
<keyword evidence="3 6" id="KW-0547">Nucleotide-binding</keyword>